<evidence type="ECO:0000313" key="1">
    <source>
        <dbReference type="EMBL" id="KAI3701492.1"/>
    </source>
</evidence>
<reference evidence="2" key="1">
    <citation type="journal article" date="2022" name="Mol. Ecol. Resour.">
        <title>The genomes of chicory, endive, great burdock and yacon provide insights into Asteraceae palaeo-polyploidization history and plant inulin production.</title>
        <authorList>
            <person name="Fan W."/>
            <person name="Wang S."/>
            <person name="Wang H."/>
            <person name="Wang A."/>
            <person name="Jiang F."/>
            <person name="Liu H."/>
            <person name="Zhao H."/>
            <person name="Xu D."/>
            <person name="Zhang Y."/>
        </authorList>
    </citation>
    <scope>NUCLEOTIDE SEQUENCE [LARGE SCALE GENOMIC DNA]</scope>
    <source>
        <strain evidence="2">cv. Niubang</strain>
    </source>
</reference>
<keyword evidence="2" id="KW-1185">Reference proteome</keyword>
<comment type="caution">
    <text evidence="1">The sequence shown here is derived from an EMBL/GenBank/DDBJ whole genome shotgun (WGS) entry which is preliminary data.</text>
</comment>
<dbReference type="EMBL" id="CM042055">
    <property type="protein sequence ID" value="KAI3701492.1"/>
    <property type="molecule type" value="Genomic_DNA"/>
</dbReference>
<name>A0ACB8ZUI2_ARCLA</name>
<dbReference type="Proteomes" id="UP001055879">
    <property type="component" value="Linkage Group LG09"/>
</dbReference>
<organism evidence="1 2">
    <name type="scientific">Arctium lappa</name>
    <name type="common">Greater burdock</name>
    <name type="synonym">Lappa major</name>
    <dbReference type="NCBI Taxonomy" id="4217"/>
    <lineage>
        <taxon>Eukaryota</taxon>
        <taxon>Viridiplantae</taxon>
        <taxon>Streptophyta</taxon>
        <taxon>Embryophyta</taxon>
        <taxon>Tracheophyta</taxon>
        <taxon>Spermatophyta</taxon>
        <taxon>Magnoliopsida</taxon>
        <taxon>eudicotyledons</taxon>
        <taxon>Gunneridae</taxon>
        <taxon>Pentapetalae</taxon>
        <taxon>asterids</taxon>
        <taxon>campanulids</taxon>
        <taxon>Asterales</taxon>
        <taxon>Asteraceae</taxon>
        <taxon>Carduoideae</taxon>
        <taxon>Cardueae</taxon>
        <taxon>Arctiinae</taxon>
        <taxon>Arctium</taxon>
    </lineage>
</organism>
<reference evidence="1 2" key="2">
    <citation type="journal article" date="2022" name="Mol. Ecol. Resour.">
        <title>The genomes of chicory, endive, great burdock and yacon provide insights into Asteraceae paleo-polyploidization history and plant inulin production.</title>
        <authorList>
            <person name="Fan W."/>
            <person name="Wang S."/>
            <person name="Wang H."/>
            <person name="Wang A."/>
            <person name="Jiang F."/>
            <person name="Liu H."/>
            <person name="Zhao H."/>
            <person name="Xu D."/>
            <person name="Zhang Y."/>
        </authorList>
    </citation>
    <scope>NUCLEOTIDE SEQUENCE [LARGE SCALE GENOMIC DNA]</scope>
    <source>
        <strain evidence="2">cv. Niubang</strain>
    </source>
</reference>
<evidence type="ECO:0000313" key="2">
    <source>
        <dbReference type="Proteomes" id="UP001055879"/>
    </source>
</evidence>
<gene>
    <name evidence="1" type="ORF">L6452_26607</name>
</gene>
<protein>
    <submittedName>
        <fullName evidence="1">Uncharacterized protein</fullName>
    </submittedName>
</protein>
<sequence length="79" mass="8931">MSLSQPPPTLTDSLSQISTQLQYFIFTSTSSFFTLRRSGLHSQAATISTLRPSVFHYVFQFLFDFRCRTADRSSKGGTK</sequence>
<accession>A0ACB8ZUI2</accession>
<proteinExistence type="predicted"/>